<dbReference type="InterPro" id="IPR000917">
    <property type="entry name" value="Sulfatase_N"/>
</dbReference>
<dbReference type="Pfam" id="PF13432">
    <property type="entry name" value="TPR_16"/>
    <property type="match status" value="1"/>
</dbReference>
<organism evidence="4 5">
    <name type="scientific">candidate division WOR-1 bacterium DG_54_3</name>
    <dbReference type="NCBI Taxonomy" id="1703775"/>
    <lineage>
        <taxon>Bacteria</taxon>
        <taxon>Bacillati</taxon>
        <taxon>Saganbacteria</taxon>
    </lineage>
</organism>
<evidence type="ECO:0000313" key="4">
    <source>
        <dbReference type="EMBL" id="KPJ65595.1"/>
    </source>
</evidence>
<dbReference type="Proteomes" id="UP000051861">
    <property type="component" value="Unassembled WGS sequence"/>
</dbReference>
<sequence length="661" mass="76281">MSCYESENPKTPHIDSLAERGVLFSRAFAHNSTTLPSHTNILLGTTPLYHGVHDNLNFIVNEELMTLAEYLKNHGYSTGAFVGAYSLDSRFGLSQGFDIYDDDYARTHSVNPASLERKAEAVVESALEWLKRQDSLWFLWIHCWDPHVPYEPPEPFKTQYKEDPYEGEVAYVDNVLGGLFSYLEKNNLFDNTVVIFTGDHGESLGEHGEDTHGFFAYNATIWIPLIISTPRNEHSRIDCYVSHIDIFPTVCDLLRLEKPSFLQGISLLPALNGKKLSERPIYFESLYPYYSRGWAPLKGFIYQKKKFIESPLPELYELEKDFVELKNLALREKLDKYRKQLSKLMSEQTPAEKIEAEQKVDKETREKLESLGYISSIQVRKKEKFGPQDDVKVLLPYANKTTEAWSLYKKGKENEAIKLLLSIIKEREDIDLAYKRLAEIYKELGKTEEALEILKQGLTTISSSYEIFLDYVKMLIDVGQYDRAISFYREMSFREMEFDPEAWNNLGTAQAKKGDFKEAIEAYEKGLSLDDKDPELYNNLGNVYYSFGLQTRNSDVFQNCFEYFKKAIEIDPEYPTPYFGLGQAYRVVGDIEGAIDSWEKALEADPDFHQAHLNLAVAYLNTGNKVKACSLLNEYKKRYYSLMPAAERTKFDRLMKNCQKE</sequence>
<feature type="repeat" description="TPR" evidence="1">
    <location>
        <begin position="541"/>
        <end position="574"/>
    </location>
</feature>
<dbReference type="Pfam" id="PF13176">
    <property type="entry name" value="TPR_7"/>
    <property type="match status" value="1"/>
</dbReference>
<comment type="caution">
    <text evidence="4">The sequence shown here is derived from an EMBL/GenBank/DDBJ whole genome shotgun (WGS) entry which is preliminary data.</text>
</comment>
<dbReference type="Gene3D" id="1.25.40.10">
    <property type="entry name" value="Tetratricopeptide repeat domain"/>
    <property type="match status" value="2"/>
</dbReference>
<accession>A0A0S7XTT7</accession>
<dbReference type="InterPro" id="IPR019734">
    <property type="entry name" value="TPR_rpt"/>
</dbReference>
<dbReference type="SUPFAM" id="SSF53649">
    <property type="entry name" value="Alkaline phosphatase-like"/>
    <property type="match status" value="1"/>
</dbReference>
<keyword evidence="1" id="KW-0802">TPR repeat</keyword>
<dbReference type="CDD" id="cd16148">
    <property type="entry name" value="sulfatase_like"/>
    <property type="match status" value="1"/>
</dbReference>
<feature type="coiled-coil region" evidence="2">
    <location>
        <begin position="320"/>
        <end position="347"/>
    </location>
</feature>
<dbReference type="PATRIC" id="fig|1703775.3.peg.494"/>
<name>A0A0S7XTT7_UNCSA</name>
<evidence type="ECO:0000259" key="3">
    <source>
        <dbReference type="Pfam" id="PF00884"/>
    </source>
</evidence>
<dbReference type="Pfam" id="PF00884">
    <property type="entry name" value="Sulfatase"/>
    <property type="match status" value="1"/>
</dbReference>
<dbReference type="AlphaFoldDB" id="A0A0S7XTT7"/>
<feature type="domain" description="Sulfatase N-terminal" evidence="3">
    <location>
        <begin position="1"/>
        <end position="254"/>
    </location>
</feature>
<dbReference type="PANTHER" id="PTHR43751:SF3">
    <property type="entry name" value="SULFATASE N-TERMINAL DOMAIN-CONTAINING PROTEIN"/>
    <property type="match status" value="1"/>
</dbReference>
<dbReference type="SUPFAM" id="SSF48452">
    <property type="entry name" value="TPR-like"/>
    <property type="match status" value="1"/>
</dbReference>
<dbReference type="SMART" id="SM00028">
    <property type="entry name" value="TPR"/>
    <property type="match status" value="5"/>
</dbReference>
<dbReference type="Pfam" id="PF13414">
    <property type="entry name" value="TPR_11"/>
    <property type="match status" value="1"/>
</dbReference>
<evidence type="ECO:0000256" key="2">
    <source>
        <dbReference type="SAM" id="Coils"/>
    </source>
</evidence>
<reference evidence="4 5" key="1">
    <citation type="journal article" date="2015" name="Microbiome">
        <title>Genomic resolution of linkages in carbon, nitrogen, and sulfur cycling among widespread estuary sediment bacteria.</title>
        <authorList>
            <person name="Baker B.J."/>
            <person name="Lazar C.S."/>
            <person name="Teske A.P."/>
            <person name="Dick G.J."/>
        </authorList>
    </citation>
    <scope>NUCLEOTIDE SEQUENCE [LARGE SCALE GENOMIC DNA]</scope>
    <source>
        <strain evidence="4">DG_54_3</strain>
    </source>
</reference>
<dbReference type="InterPro" id="IPR011990">
    <property type="entry name" value="TPR-like_helical_dom_sf"/>
</dbReference>
<feature type="repeat" description="TPR" evidence="1">
    <location>
        <begin position="500"/>
        <end position="533"/>
    </location>
</feature>
<evidence type="ECO:0000313" key="5">
    <source>
        <dbReference type="Proteomes" id="UP000051861"/>
    </source>
</evidence>
<dbReference type="PROSITE" id="PS50293">
    <property type="entry name" value="TPR_REGION"/>
    <property type="match status" value="2"/>
</dbReference>
<gene>
    <name evidence="4" type="ORF">AMJ44_09845</name>
</gene>
<proteinExistence type="predicted"/>
<protein>
    <recommendedName>
        <fullName evidence="3">Sulfatase N-terminal domain-containing protein</fullName>
    </recommendedName>
</protein>
<feature type="repeat" description="TPR" evidence="1">
    <location>
        <begin position="575"/>
        <end position="608"/>
    </location>
</feature>
<keyword evidence="2" id="KW-0175">Coiled coil</keyword>
<dbReference type="InterPro" id="IPR052701">
    <property type="entry name" value="GAG_Ulvan_Degrading_Sulfatases"/>
</dbReference>
<dbReference type="PANTHER" id="PTHR43751">
    <property type="entry name" value="SULFATASE"/>
    <property type="match status" value="1"/>
</dbReference>
<dbReference type="Gene3D" id="3.40.720.10">
    <property type="entry name" value="Alkaline Phosphatase, subunit A"/>
    <property type="match status" value="2"/>
</dbReference>
<dbReference type="PROSITE" id="PS50005">
    <property type="entry name" value="TPR"/>
    <property type="match status" value="3"/>
</dbReference>
<evidence type="ECO:0000256" key="1">
    <source>
        <dbReference type="PROSITE-ProRule" id="PRU00339"/>
    </source>
</evidence>
<dbReference type="EMBL" id="LIZX01000109">
    <property type="protein sequence ID" value="KPJ65595.1"/>
    <property type="molecule type" value="Genomic_DNA"/>
</dbReference>
<dbReference type="InterPro" id="IPR017850">
    <property type="entry name" value="Alkaline_phosphatase_core_sf"/>
</dbReference>